<evidence type="ECO:0000313" key="1">
    <source>
        <dbReference type="EMBL" id="EEF25325.1"/>
    </source>
</evidence>
<gene>
    <name evidence="1" type="ORF">RCOM_1873900</name>
</gene>
<keyword evidence="2" id="KW-1185">Reference proteome</keyword>
<dbReference type="EMBL" id="EQ979978">
    <property type="protein sequence ID" value="EEF25325.1"/>
    <property type="molecule type" value="Genomic_DNA"/>
</dbReference>
<accession>B9TFN9</accession>
<sequence>MRSLNTVSSSVLRAPFERGVALQALVAHVAVAQVIDAVDQRGRQALLRDVRLHDLLAQHRIRVPRGEQAVEHGGRVERGRQQELLARRRDDVGIGQRPHAARRAVAGIERARVAEVAAADRGRHAGAGRRLPDEAARPAAAARALGQDRVVIVAVIADGRRQAQVRRGAVVQAHEAVFRTRLARALGRHVLARIMHVPAEIGESGTAHEVECTHAGHAAAEAAAAFDRVARVPGGQHGGRAELVAQVRADAPGADVRAVIGRVRIVRQRAERRHGLARTARAGVQEQPFLDGDGRGRSLVAAVAVARVGDVVVAVGKLAPFRARGELQARTGAGDVQAGRRFGDEAAAGLVVGLVARIVRIRFAQLDDGRDLPVRPRCVRQQQCRECKRREPERGAAWPFDRPVDGQISRNDSHTFLRCRGTPWSCYR</sequence>
<reference evidence="2" key="1">
    <citation type="journal article" date="2010" name="Nat. Biotechnol.">
        <title>Draft genome sequence of the oilseed species Ricinus communis.</title>
        <authorList>
            <person name="Chan A.P."/>
            <person name="Crabtree J."/>
            <person name="Zhao Q."/>
            <person name="Lorenzi H."/>
            <person name="Orvis J."/>
            <person name="Puiu D."/>
            <person name="Melake-Berhan A."/>
            <person name="Jones K.M."/>
            <person name="Redman J."/>
            <person name="Chen G."/>
            <person name="Cahoon E.B."/>
            <person name="Gedil M."/>
            <person name="Stanke M."/>
            <person name="Haas B.J."/>
            <person name="Wortman J.R."/>
            <person name="Fraser-Liggett C.M."/>
            <person name="Ravel J."/>
            <person name="Rabinowicz P.D."/>
        </authorList>
    </citation>
    <scope>NUCLEOTIDE SEQUENCE [LARGE SCALE GENOMIC DNA]</scope>
    <source>
        <strain evidence="2">cv. Hale</strain>
    </source>
</reference>
<organism evidence="1 2">
    <name type="scientific">Ricinus communis</name>
    <name type="common">Castor bean</name>
    <dbReference type="NCBI Taxonomy" id="3988"/>
    <lineage>
        <taxon>Eukaryota</taxon>
        <taxon>Viridiplantae</taxon>
        <taxon>Streptophyta</taxon>
        <taxon>Embryophyta</taxon>
        <taxon>Tracheophyta</taxon>
        <taxon>Spermatophyta</taxon>
        <taxon>Magnoliopsida</taxon>
        <taxon>eudicotyledons</taxon>
        <taxon>Gunneridae</taxon>
        <taxon>Pentapetalae</taxon>
        <taxon>rosids</taxon>
        <taxon>fabids</taxon>
        <taxon>Malpighiales</taxon>
        <taxon>Euphorbiaceae</taxon>
        <taxon>Acalyphoideae</taxon>
        <taxon>Acalypheae</taxon>
        <taxon>Ricinus</taxon>
    </lineage>
</organism>
<evidence type="ECO:0000313" key="2">
    <source>
        <dbReference type="Proteomes" id="UP000008311"/>
    </source>
</evidence>
<dbReference type="Proteomes" id="UP000008311">
    <property type="component" value="Unassembled WGS sequence"/>
</dbReference>
<protein>
    <submittedName>
        <fullName evidence="1">Uncharacterized protein</fullName>
    </submittedName>
</protein>
<dbReference type="AlphaFoldDB" id="B9TFN9"/>
<proteinExistence type="predicted"/>
<dbReference type="InParanoid" id="B9TFN9"/>
<name>B9TFN9_RICCO</name>